<dbReference type="AlphaFoldDB" id="A0ABD2PBL6"/>
<proteinExistence type="predicted"/>
<dbReference type="Proteomes" id="UP001516400">
    <property type="component" value="Unassembled WGS sequence"/>
</dbReference>
<organism evidence="2 3">
    <name type="scientific">Cryptolaemus montrouzieri</name>
    <dbReference type="NCBI Taxonomy" id="559131"/>
    <lineage>
        <taxon>Eukaryota</taxon>
        <taxon>Metazoa</taxon>
        <taxon>Ecdysozoa</taxon>
        <taxon>Arthropoda</taxon>
        <taxon>Hexapoda</taxon>
        <taxon>Insecta</taxon>
        <taxon>Pterygota</taxon>
        <taxon>Neoptera</taxon>
        <taxon>Endopterygota</taxon>
        <taxon>Coleoptera</taxon>
        <taxon>Polyphaga</taxon>
        <taxon>Cucujiformia</taxon>
        <taxon>Coccinelloidea</taxon>
        <taxon>Coccinellidae</taxon>
        <taxon>Scymninae</taxon>
        <taxon>Scymnini</taxon>
        <taxon>Cryptolaemus</taxon>
    </lineage>
</organism>
<gene>
    <name evidence="2" type="ORF">HHI36_002655</name>
</gene>
<keyword evidence="3" id="KW-1185">Reference proteome</keyword>
<sequence>MSTEQAPAPAEQQKVENGTSEVKENGSSEEHATENNHAENESPKEMRAVVLTGFGGLKTVKIQKKPEPTAGEGEVLIRVKACDR</sequence>
<name>A0ABD2PBL6_9CUCU</name>
<feature type="compositionally biased region" description="Basic and acidic residues" evidence="1">
    <location>
        <begin position="21"/>
        <end position="45"/>
    </location>
</feature>
<dbReference type="EMBL" id="JABFTP020000185">
    <property type="protein sequence ID" value="KAL3288205.1"/>
    <property type="molecule type" value="Genomic_DNA"/>
</dbReference>
<feature type="region of interest" description="Disordered" evidence="1">
    <location>
        <begin position="1"/>
        <end position="45"/>
    </location>
</feature>
<reference evidence="2 3" key="1">
    <citation type="journal article" date="2021" name="BMC Biol.">
        <title>Horizontally acquired antibacterial genes associated with adaptive radiation of ladybird beetles.</title>
        <authorList>
            <person name="Li H.S."/>
            <person name="Tang X.F."/>
            <person name="Huang Y.H."/>
            <person name="Xu Z.Y."/>
            <person name="Chen M.L."/>
            <person name="Du X.Y."/>
            <person name="Qiu B.Y."/>
            <person name="Chen P.T."/>
            <person name="Zhang W."/>
            <person name="Slipinski A."/>
            <person name="Escalona H.E."/>
            <person name="Waterhouse R.M."/>
            <person name="Zwick A."/>
            <person name="Pang H."/>
        </authorList>
    </citation>
    <scope>NUCLEOTIDE SEQUENCE [LARGE SCALE GENOMIC DNA]</scope>
    <source>
        <strain evidence="2">SYSU2018</strain>
    </source>
</reference>
<dbReference type="Gene3D" id="3.90.180.10">
    <property type="entry name" value="Medium-chain alcohol dehydrogenases, catalytic domain"/>
    <property type="match status" value="1"/>
</dbReference>
<accession>A0ABD2PBL6</accession>
<dbReference type="InterPro" id="IPR011032">
    <property type="entry name" value="GroES-like_sf"/>
</dbReference>
<comment type="caution">
    <text evidence="2">The sequence shown here is derived from an EMBL/GenBank/DDBJ whole genome shotgun (WGS) entry which is preliminary data.</text>
</comment>
<evidence type="ECO:0000256" key="1">
    <source>
        <dbReference type="SAM" id="MobiDB-lite"/>
    </source>
</evidence>
<evidence type="ECO:0000313" key="2">
    <source>
        <dbReference type="EMBL" id="KAL3288205.1"/>
    </source>
</evidence>
<dbReference type="SUPFAM" id="SSF50129">
    <property type="entry name" value="GroES-like"/>
    <property type="match status" value="1"/>
</dbReference>
<protein>
    <submittedName>
        <fullName evidence="2">Uncharacterized protein</fullName>
    </submittedName>
</protein>
<evidence type="ECO:0000313" key="3">
    <source>
        <dbReference type="Proteomes" id="UP001516400"/>
    </source>
</evidence>